<organism evidence="2 3">
    <name type="scientific">Cytobacillus firmus</name>
    <name type="common">Bacillus firmus</name>
    <dbReference type="NCBI Taxonomy" id="1399"/>
    <lineage>
        <taxon>Bacteria</taxon>
        <taxon>Bacillati</taxon>
        <taxon>Bacillota</taxon>
        <taxon>Bacilli</taxon>
        <taxon>Bacillales</taxon>
        <taxon>Bacillaceae</taxon>
        <taxon>Cytobacillus</taxon>
    </lineage>
</organism>
<feature type="compositionally biased region" description="Basic and acidic residues" evidence="1">
    <location>
        <begin position="28"/>
        <end position="42"/>
    </location>
</feature>
<feature type="compositionally biased region" description="Basic residues" evidence="1">
    <location>
        <begin position="1"/>
        <end position="12"/>
    </location>
</feature>
<proteinExistence type="predicted"/>
<dbReference type="RefSeq" id="WP_166672459.1">
    <property type="nucleotide sequence ID" value="NZ_QNSF01000002.1"/>
</dbReference>
<gene>
    <name evidence="2" type="ORF">DFO70_102423</name>
</gene>
<comment type="caution">
    <text evidence="2">The sequence shown here is derived from an EMBL/GenBank/DDBJ whole genome shotgun (WGS) entry which is preliminary data.</text>
</comment>
<feature type="region of interest" description="Disordered" evidence="1">
    <location>
        <begin position="1"/>
        <end position="55"/>
    </location>
</feature>
<accession>A0A366K2X0</accession>
<dbReference type="AlphaFoldDB" id="A0A366K2X0"/>
<evidence type="ECO:0000256" key="1">
    <source>
        <dbReference type="SAM" id="MobiDB-lite"/>
    </source>
</evidence>
<evidence type="ECO:0000313" key="2">
    <source>
        <dbReference type="EMBL" id="RBP96096.1"/>
    </source>
</evidence>
<evidence type="ECO:0000313" key="3">
    <source>
        <dbReference type="Proteomes" id="UP000252731"/>
    </source>
</evidence>
<protein>
    <submittedName>
        <fullName evidence="2">Uncharacterized protein</fullName>
    </submittedName>
</protein>
<sequence length="55" mass="6419">MRNRKVSRKKAKVEKLRGELSQLGNTEENEKSMKKLQSKVEKLQSQLSEAETEEE</sequence>
<name>A0A366K2X0_CYTFI</name>
<reference evidence="2 3" key="1">
    <citation type="submission" date="2018-06" db="EMBL/GenBank/DDBJ databases">
        <title>Freshwater and sediment microbial communities from various areas in North America, analyzing microbe dynamics in response to fracking.</title>
        <authorList>
            <person name="Lamendella R."/>
        </authorList>
    </citation>
    <scope>NUCLEOTIDE SEQUENCE [LARGE SCALE GENOMIC DNA]</scope>
    <source>
        <strain evidence="2 3">14_TX</strain>
    </source>
</reference>
<keyword evidence="3" id="KW-1185">Reference proteome</keyword>
<dbReference type="Proteomes" id="UP000252731">
    <property type="component" value="Unassembled WGS sequence"/>
</dbReference>
<dbReference type="EMBL" id="QNSF01000002">
    <property type="protein sequence ID" value="RBP96096.1"/>
    <property type="molecule type" value="Genomic_DNA"/>
</dbReference>